<sequence>MPLNLPGILVPFHLLLNPRLVVPHLVVKDIRQLDFRELRRAGYRGAVFDKDNCLTLPHEDALVPELTDAWKECCQTFGSGYVLVVSNSAGSHLDAGEIQAEAVSHRLAVPVLRHTSFKPSYSCIASIRAYFASLPSPVRDEELIIVGDRLLTDVVLANRMACKKRIQAKPRQLSGEQSVTITEKQSYVLHATTRNSSGPLAIWTNGVWKRDSPVVRILEKQILRGVDSWILRGRGVLAEADARNFVRNLPQADVPKQEGLWKKLWHRFKGS</sequence>
<dbReference type="AlphaFoldDB" id="J4GW90"/>
<dbReference type="FunCoup" id="J4GW90">
    <property type="interactions" value="188"/>
</dbReference>
<protein>
    <submittedName>
        <fullName evidence="1">Uncharacterized protein</fullName>
    </submittedName>
</protein>
<keyword evidence="2" id="KW-1185">Reference proteome</keyword>
<organism evidence="1 2">
    <name type="scientific">Fibroporia radiculosa</name>
    <dbReference type="NCBI Taxonomy" id="599839"/>
    <lineage>
        <taxon>Eukaryota</taxon>
        <taxon>Fungi</taxon>
        <taxon>Dikarya</taxon>
        <taxon>Basidiomycota</taxon>
        <taxon>Agaricomycotina</taxon>
        <taxon>Agaricomycetes</taxon>
        <taxon>Polyporales</taxon>
        <taxon>Fibroporiaceae</taxon>
        <taxon>Fibroporia</taxon>
    </lineage>
</organism>
<dbReference type="InterPro" id="IPR027706">
    <property type="entry name" value="PGP_Pase"/>
</dbReference>
<evidence type="ECO:0000313" key="2">
    <source>
        <dbReference type="Proteomes" id="UP000006352"/>
    </source>
</evidence>
<evidence type="ECO:0000313" key="1">
    <source>
        <dbReference type="EMBL" id="CCM05880.1"/>
    </source>
</evidence>
<reference evidence="1 2" key="1">
    <citation type="journal article" date="2012" name="Appl. Environ. Microbiol.">
        <title>Short-read sequencing for genomic analysis of the brown rot fungus Fibroporia radiculosa.</title>
        <authorList>
            <person name="Tang J.D."/>
            <person name="Perkins A.D."/>
            <person name="Sonstegard T.S."/>
            <person name="Schroeder S.G."/>
            <person name="Burgess S.C."/>
            <person name="Diehl S.V."/>
        </authorList>
    </citation>
    <scope>NUCLEOTIDE SEQUENCE [LARGE SCALE GENOMIC DNA]</scope>
    <source>
        <strain evidence="1 2">TFFH 294</strain>
    </source>
</reference>
<dbReference type="STRING" id="599839.J4GW90"/>
<dbReference type="Pfam" id="PF09419">
    <property type="entry name" value="PGP_phosphatase"/>
    <property type="match status" value="1"/>
</dbReference>
<dbReference type="HOGENOM" id="CLU_056221_1_0_1"/>
<gene>
    <name evidence="1" type="ORF">FIBRA_08117</name>
</gene>
<dbReference type="InterPro" id="IPR023214">
    <property type="entry name" value="HAD_sf"/>
</dbReference>
<dbReference type="InParanoid" id="J4GW90"/>
<dbReference type="GO" id="GO:0008962">
    <property type="term" value="F:phosphatidylglycerophosphatase activity"/>
    <property type="evidence" value="ECO:0007669"/>
    <property type="project" value="InterPro"/>
</dbReference>
<dbReference type="OrthoDB" id="198652at2759"/>
<dbReference type="GeneID" id="24100791"/>
<proteinExistence type="predicted"/>
<dbReference type="RefSeq" id="XP_012185163.1">
    <property type="nucleotide sequence ID" value="XM_012329773.1"/>
</dbReference>
<dbReference type="InterPro" id="IPR010021">
    <property type="entry name" value="PGPP1/Gep4"/>
</dbReference>
<dbReference type="NCBIfam" id="TIGR01668">
    <property type="entry name" value="YqeG_hyp_ppase"/>
    <property type="match status" value="1"/>
</dbReference>
<dbReference type="EMBL" id="HE797211">
    <property type="protein sequence ID" value="CCM05880.1"/>
    <property type="molecule type" value="Genomic_DNA"/>
</dbReference>
<accession>J4GW90</accession>
<dbReference type="InterPro" id="IPR036412">
    <property type="entry name" value="HAD-like_sf"/>
</dbReference>
<dbReference type="Gene3D" id="3.40.50.1000">
    <property type="entry name" value="HAD superfamily/HAD-like"/>
    <property type="match status" value="1"/>
</dbReference>
<dbReference type="SUPFAM" id="SSF56784">
    <property type="entry name" value="HAD-like"/>
    <property type="match status" value="1"/>
</dbReference>
<name>J4GW90_9APHY</name>
<dbReference type="Proteomes" id="UP000006352">
    <property type="component" value="Unassembled WGS sequence"/>
</dbReference>